<comment type="caution">
    <text evidence="1">The sequence shown here is derived from an EMBL/GenBank/DDBJ whole genome shotgun (WGS) entry which is preliminary data.</text>
</comment>
<protein>
    <submittedName>
        <fullName evidence="1">Uncharacterized protein</fullName>
    </submittedName>
</protein>
<name>X1SMJ6_9ZZZZ</name>
<feature type="non-terminal residue" evidence="1">
    <location>
        <position position="51"/>
    </location>
</feature>
<gene>
    <name evidence="1" type="ORF">S12H4_27020</name>
</gene>
<dbReference type="EMBL" id="BARW01015387">
    <property type="protein sequence ID" value="GAI94163.1"/>
    <property type="molecule type" value="Genomic_DNA"/>
</dbReference>
<dbReference type="AlphaFoldDB" id="X1SMJ6"/>
<sequence>MRLKPEYRRRVPKVLREAIKLASDEQAYYDYYVIATHVIPWLILQKLHIPI</sequence>
<accession>X1SMJ6</accession>
<proteinExistence type="predicted"/>
<reference evidence="1" key="1">
    <citation type="journal article" date="2014" name="Front. Microbiol.">
        <title>High frequency of phylogenetically diverse reductive dehalogenase-homologous genes in deep subseafloor sedimentary metagenomes.</title>
        <authorList>
            <person name="Kawai M."/>
            <person name="Futagami T."/>
            <person name="Toyoda A."/>
            <person name="Takaki Y."/>
            <person name="Nishi S."/>
            <person name="Hori S."/>
            <person name="Arai W."/>
            <person name="Tsubouchi T."/>
            <person name="Morono Y."/>
            <person name="Uchiyama I."/>
            <person name="Ito T."/>
            <person name="Fujiyama A."/>
            <person name="Inagaki F."/>
            <person name="Takami H."/>
        </authorList>
    </citation>
    <scope>NUCLEOTIDE SEQUENCE</scope>
    <source>
        <strain evidence="1">Expedition CK06-06</strain>
    </source>
</reference>
<organism evidence="1">
    <name type="scientific">marine sediment metagenome</name>
    <dbReference type="NCBI Taxonomy" id="412755"/>
    <lineage>
        <taxon>unclassified sequences</taxon>
        <taxon>metagenomes</taxon>
        <taxon>ecological metagenomes</taxon>
    </lineage>
</organism>
<evidence type="ECO:0000313" key="1">
    <source>
        <dbReference type="EMBL" id="GAI94163.1"/>
    </source>
</evidence>